<keyword evidence="7" id="KW-0472">Membrane</keyword>
<dbReference type="EC" id="7.4.2.9" evidence="8"/>
<evidence type="ECO:0000256" key="8">
    <source>
        <dbReference type="ARBA" id="ARBA00038852"/>
    </source>
</evidence>
<dbReference type="GO" id="GO:0015833">
    <property type="term" value="P:peptide transport"/>
    <property type="evidence" value="ECO:0007669"/>
    <property type="project" value="InterPro"/>
</dbReference>
<evidence type="ECO:0000256" key="10">
    <source>
        <dbReference type="SAM" id="MobiDB-lite"/>
    </source>
</evidence>
<dbReference type="GO" id="GO:0005886">
    <property type="term" value="C:plasma membrane"/>
    <property type="evidence" value="ECO:0007669"/>
    <property type="project" value="UniProtKB-SubCell"/>
</dbReference>
<evidence type="ECO:0000256" key="2">
    <source>
        <dbReference type="ARBA" id="ARBA00005417"/>
    </source>
</evidence>
<dbReference type="RefSeq" id="WP_121173112.1">
    <property type="nucleotide sequence ID" value="NZ_RBIN01000006.1"/>
</dbReference>
<keyword evidence="5" id="KW-0547">Nucleotide-binding</keyword>
<comment type="caution">
    <text evidence="12">The sequence shown here is derived from an EMBL/GenBank/DDBJ whole genome shotgun (WGS) entry which is preliminary data.</text>
</comment>
<sequence length="363" mass="39903">MTSTITTSTAGTDPLRSSRALLDIRRLSVSFQTRNGIFPAVSDIDMTLNEGEVLGVVGESGSGKSVTMLAMMGLLPFNATIEAERFAFADHDMLTLPDRARRRLTGNDIAMIFQEPATSLNPSFTIGYQIDETLKVHEGGRRRQRRERAVELLDRVGIPAPRKRLGDYPHQLSGGMNQRVMIAIAIACNPRLLIADEPTTALDVTIQAQILELLLQLQQERGMAMILITHDMGVVAEAAERISVMYAGQLVETGRAGEVFHRPRHPYTGALLDALPERHPGQARLPTIPGVVPGIGDRPTGCLFNPRCRFAREDCRQQRPELLTMGEADDPRATTGHADQHQARCFHPLETDVSADRDTGARS</sequence>
<dbReference type="PANTHER" id="PTHR43297:SF2">
    <property type="entry name" value="DIPEPTIDE TRANSPORT ATP-BINDING PROTEIN DPPD"/>
    <property type="match status" value="1"/>
</dbReference>
<dbReference type="InterPro" id="IPR003593">
    <property type="entry name" value="AAA+_ATPase"/>
</dbReference>
<keyword evidence="13" id="KW-1185">Reference proteome</keyword>
<dbReference type="InterPro" id="IPR050388">
    <property type="entry name" value="ABC_Ni/Peptide_Import"/>
</dbReference>
<organism evidence="12 13">
    <name type="scientific">Kushneria sinocarnis</name>
    <dbReference type="NCBI Taxonomy" id="595502"/>
    <lineage>
        <taxon>Bacteria</taxon>
        <taxon>Pseudomonadati</taxon>
        <taxon>Pseudomonadota</taxon>
        <taxon>Gammaproteobacteria</taxon>
        <taxon>Oceanospirillales</taxon>
        <taxon>Halomonadaceae</taxon>
        <taxon>Kushneria</taxon>
    </lineage>
</organism>
<feature type="region of interest" description="Disordered" evidence="10">
    <location>
        <begin position="324"/>
        <end position="363"/>
    </location>
</feature>
<keyword evidence="6 12" id="KW-0067">ATP-binding</keyword>
<dbReference type="NCBIfam" id="TIGR01727">
    <property type="entry name" value="oligo_HPY"/>
    <property type="match status" value="1"/>
</dbReference>
<dbReference type="Pfam" id="PF08352">
    <property type="entry name" value="oligo_HPY"/>
    <property type="match status" value="1"/>
</dbReference>
<dbReference type="PROSITE" id="PS50893">
    <property type="entry name" value="ABC_TRANSPORTER_2"/>
    <property type="match status" value="1"/>
</dbReference>
<dbReference type="AlphaFoldDB" id="A0A420WV85"/>
<dbReference type="Gene3D" id="3.40.50.300">
    <property type="entry name" value="P-loop containing nucleotide triphosphate hydrolases"/>
    <property type="match status" value="1"/>
</dbReference>
<dbReference type="GO" id="GO:0005524">
    <property type="term" value="F:ATP binding"/>
    <property type="evidence" value="ECO:0007669"/>
    <property type="project" value="UniProtKB-KW"/>
</dbReference>
<dbReference type="InterPro" id="IPR027417">
    <property type="entry name" value="P-loop_NTPase"/>
</dbReference>
<dbReference type="GO" id="GO:0055085">
    <property type="term" value="P:transmembrane transport"/>
    <property type="evidence" value="ECO:0007669"/>
    <property type="project" value="UniProtKB-ARBA"/>
</dbReference>
<accession>A0A420WV85</accession>
<dbReference type="SMART" id="SM00382">
    <property type="entry name" value="AAA"/>
    <property type="match status" value="1"/>
</dbReference>
<evidence type="ECO:0000259" key="11">
    <source>
        <dbReference type="PROSITE" id="PS50893"/>
    </source>
</evidence>
<dbReference type="SUPFAM" id="SSF52540">
    <property type="entry name" value="P-loop containing nucleoside triphosphate hydrolases"/>
    <property type="match status" value="1"/>
</dbReference>
<dbReference type="PANTHER" id="PTHR43297">
    <property type="entry name" value="OLIGOPEPTIDE TRANSPORT ATP-BINDING PROTEIN APPD"/>
    <property type="match status" value="1"/>
</dbReference>
<comment type="similarity">
    <text evidence="2">Belongs to the ABC transporter superfamily.</text>
</comment>
<keyword evidence="4" id="KW-1003">Cell membrane</keyword>
<proteinExistence type="inferred from homology"/>
<evidence type="ECO:0000256" key="6">
    <source>
        <dbReference type="ARBA" id="ARBA00022840"/>
    </source>
</evidence>
<evidence type="ECO:0000256" key="5">
    <source>
        <dbReference type="ARBA" id="ARBA00022741"/>
    </source>
</evidence>
<dbReference type="Proteomes" id="UP000281975">
    <property type="component" value="Unassembled WGS sequence"/>
</dbReference>
<evidence type="ECO:0000256" key="9">
    <source>
        <dbReference type="ARBA" id="ARBA00047356"/>
    </source>
</evidence>
<dbReference type="InterPro" id="IPR003439">
    <property type="entry name" value="ABC_transporter-like_ATP-bd"/>
</dbReference>
<reference evidence="12 13" key="1">
    <citation type="submission" date="2018-10" db="EMBL/GenBank/DDBJ databases">
        <title>Genomic Encyclopedia of Type Strains, Phase IV (KMG-IV): sequencing the most valuable type-strain genomes for metagenomic binning, comparative biology and taxonomic classification.</title>
        <authorList>
            <person name="Goeker M."/>
        </authorList>
    </citation>
    <scope>NUCLEOTIDE SEQUENCE [LARGE SCALE GENOMIC DNA]</scope>
    <source>
        <strain evidence="12 13">DSM 23229</strain>
    </source>
</reference>
<keyword evidence="3" id="KW-0813">Transport</keyword>
<dbReference type="InterPro" id="IPR013563">
    <property type="entry name" value="Oligopep_ABC_C"/>
</dbReference>
<comment type="catalytic activity">
    <reaction evidence="9">
        <text>a dipeptide(out) + ATP + H2O = a dipeptide(in) + ADP + phosphate + H(+)</text>
        <dbReference type="Rhea" id="RHEA:23120"/>
        <dbReference type="ChEBI" id="CHEBI:15377"/>
        <dbReference type="ChEBI" id="CHEBI:15378"/>
        <dbReference type="ChEBI" id="CHEBI:30616"/>
        <dbReference type="ChEBI" id="CHEBI:43474"/>
        <dbReference type="ChEBI" id="CHEBI:90799"/>
        <dbReference type="ChEBI" id="CHEBI:456216"/>
        <dbReference type="EC" id="7.4.2.9"/>
    </reaction>
</comment>
<dbReference type="OrthoDB" id="9784450at2"/>
<evidence type="ECO:0000256" key="1">
    <source>
        <dbReference type="ARBA" id="ARBA00004417"/>
    </source>
</evidence>
<evidence type="ECO:0000256" key="3">
    <source>
        <dbReference type="ARBA" id="ARBA00022448"/>
    </source>
</evidence>
<protein>
    <recommendedName>
        <fullName evidence="8">ABC-type dipeptide transporter</fullName>
        <ecNumber evidence="8">7.4.2.9</ecNumber>
    </recommendedName>
</protein>
<dbReference type="CDD" id="cd03257">
    <property type="entry name" value="ABC_NikE_OppD_transporters"/>
    <property type="match status" value="1"/>
</dbReference>
<evidence type="ECO:0000256" key="4">
    <source>
        <dbReference type="ARBA" id="ARBA00022475"/>
    </source>
</evidence>
<feature type="domain" description="ABC transporter" evidence="11">
    <location>
        <begin position="24"/>
        <end position="272"/>
    </location>
</feature>
<dbReference type="Pfam" id="PF00005">
    <property type="entry name" value="ABC_tran"/>
    <property type="match status" value="1"/>
</dbReference>
<evidence type="ECO:0000256" key="7">
    <source>
        <dbReference type="ARBA" id="ARBA00023136"/>
    </source>
</evidence>
<dbReference type="FunFam" id="3.40.50.300:FF:000016">
    <property type="entry name" value="Oligopeptide ABC transporter ATP-binding component"/>
    <property type="match status" value="1"/>
</dbReference>
<comment type="subcellular location">
    <subcellularLocation>
        <location evidence="1">Cell inner membrane</location>
        <topology evidence="1">Peripheral membrane protein</topology>
    </subcellularLocation>
</comment>
<evidence type="ECO:0000313" key="12">
    <source>
        <dbReference type="EMBL" id="RKR02455.1"/>
    </source>
</evidence>
<dbReference type="GO" id="GO:0016887">
    <property type="term" value="F:ATP hydrolysis activity"/>
    <property type="evidence" value="ECO:0007669"/>
    <property type="project" value="InterPro"/>
</dbReference>
<gene>
    <name evidence="12" type="ORF">C7446_2170</name>
</gene>
<feature type="compositionally biased region" description="Basic and acidic residues" evidence="10">
    <location>
        <begin position="338"/>
        <end position="363"/>
    </location>
</feature>
<dbReference type="EMBL" id="RBIN01000006">
    <property type="protein sequence ID" value="RKR02455.1"/>
    <property type="molecule type" value="Genomic_DNA"/>
</dbReference>
<name>A0A420WV85_9GAMM</name>
<evidence type="ECO:0000313" key="13">
    <source>
        <dbReference type="Proteomes" id="UP000281975"/>
    </source>
</evidence>